<dbReference type="RefSeq" id="WP_142893325.1">
    <property type="nucleotide sequence ID" value="NZ_ML660163.1"/>
</dbReference>
<comment type="caution">
    <text evidence="2">The sequence shown here is derived from an EMBL/GenBank/DDBJ whole genome shotgun (WGS) entry which is preliminary data.</text>
</comment>
<dbReference type="EMBL" id="VIKS01000006">
    <property type="protein sequence ID" value="TQV87664.1"/>
    <property type="molecule type" value="Genomic_DNA"/>
</dbReference>
<evidence type="ECO:0000313" key="2">
    <source>
        <dbReference type="EMBL" id="TQV87664.1"/>
    </source>
</evidence>
<dbReference type="InterPro" id="IPR009492">
    <property type="entry name" value="TniQ"/>
</dbReference>
<organism evidence="2 3">
    <name type="scientific">Aliikangiella coralliicola</name>
    <dbReference type="NCBI Taxonomy" id="2592383"/>
    <lineage>
        <taxon>Bacteria</taxon>
        <taxon>Pseudomonadati</taxon>
        <taxon>Pseudomonadota</taxon>
        <taxon>Gammaproteobacteria</taxon>
        <taxon>Oceanospirillales</taxon>
        <taxon>Pleioneaceae</taxon>
        <taxon>Aliikangiella</taxon>
    </lineage>
</organism>
<sequence length="430" mass="50404">MARHKLFPIPLLGQGTAEVESLPSYLLRSAYSHGTSIGILTMVIQKLVADKNPPNYRALGGSSGVETLSRVNRYTLLLRDYLTSLTGQDMSCKPLDFLHCMAYGISSEISGLRWCPECLEEMERLRSPIYFKQLWHMTTIHNCPIHRTPLIRNCWRCDSHQNSFKAAHPTGRCVECGATLFRRKVPLTQNDVRPSWQGISFDLIEIFERAARLDNTEYSYDKTIRFVRSLISPVAIEFHERDIIGRKLNHLFCEFNHKHPMFWRLTSLRRLAYFLNMSLFDLLSANKNGYRLSFPISDISEIPPQLRPRKKVKHNHKKIYQKLLSLLDKQKYPPSLKQLARMTKVSVGYLEYRFPSLVRKVVDEHQSCKHHQYLVRRYRAQTAALRFFIDERYASYNQSRKEAYRVLSKETRLPKWMLKDAIQIAYRTLN</sequence>
<dbReference type="AlphaFoldDB" id="A0A545UDX5"/>
<feature type="domain" description="TniQ" evidence="1">
    <location>
        <begin position="15"/>
        <end position="150"/>
    </location>
</feature>
<proteinExistence type="predicted"/>
<name>A0A545UDX5_9GAMM</name>
<protein>
    <submittedName>
        <fullName evidence="2">TniQ family protein</fullName>
    </submittedName>
</protein>
<dbReference type="Pfam" id="PF06527">
    <property type="entry name" value="TniQ"/>
    <property type="match status" value="1"/>
</dbReference>
<accession>A0A545UDX5</accession>
<gene>
    <name evidence="2" type="ORF">FLL46_09765</name>
</gene>
<evidence type="ECO:0000259" key="1">
    <source>
        <dbReference type="Pfam" id="PF06527"/>
    </source>
</evidence>
<dbReference type="Proteomes" id="UP000315439">
    <property type="component" value="Unassembled WGS sequence"/>
</dbReference>
<dbReference type="OrthoDB" id="6138887at2"/>
<evidence type="ECO:0000313" key="3">
    <source>
        <dbReference type="Proteomes" id="UP000315439"/>
    </source>
</evidence>
<reference evidence="2 3" key="1">
    <citation type="submission" date="2019-07" db="EMBL/GenBank/DDBJ databases">
        <title>Draft genome for Aliikangiella sp. M105.</title>
        <authorList>
            <person name="Wang G."/>
        </authorList>
    </citation>
    <scope>NUCLEOTIDE SEQUENCE [LARGE SCALE GENOMIC DNA]</scope>
    <source>
        <strain evidence="2 3">M105</strain>
    </source>
</reference>
<keyword evidence="3" id="KW-1185">Reference proteome</keyword>